<dbReference type="EMBL" id="DF238840">
    <property type="protein sequence ID" value="GAF25001.1"/>
    <property type="molecule type" value="Genomic_DNA"/>
</dbReference>
<organism evidence="1">
    <name type="scientific">Moorella thermoacetica Y72</name>
    <dbReference type="NCBI Taxonomy" id="1325331"/>
    <lineage>
        <taxon>Bacteria</taxon>
        <taxon>Bacillati</taxon>
        <taxon>Bacillota</taxon>
        <taxon>Clostridia</taxon>
        <taxon>Neomoorellales</taxon>
        <taxon>Neomoorellaceae</taxon>
        <taxon>Neomoorella</taxon>
    </lineage>
</organism>
<reference evidence="1" key="1">
    <citation type="journal article" date="2014" name="Gene">
        <title>Genome-guided analysis of transformation efficiency and carbon dioxide assimilation by Moorella thermoacetica Y72.</title>
        <authorList>
            <person name="Tsukahara K."/>
            <person name="Kita A."/>
            <person name="Nakashimada Y."/>
            <person name="Hoshino T."/>
            <person name="Murakami K."/>
        </authorList>
    </citation>
    <scope>NUCLEOTIDE SEQUENCE [LARGE SCALE GENOMIC DNA]</scope>
    <source>
        <strain evidence="1">Y72</strain>
    </source>
</reference>
<proteinExistence type="predicted"/>
<dbReference type="AlphaFoldDB" id="A0A0S6UBY4"/>
<dbReference type="Proteomes" id="UP000063718">
    <property type="component" value="Unassembled WGS sequence"/>
</dbReference>
<name>A0A0S6UBY4_NEOTH</name>
<sequence>MPCLPDYLYYTRIAIDPYPIASLYLLGGVGSTDYCGNAKFPGHNSRMSKHTASISY</sequence>
<accession>A0A0S6UBY4</accession>
<evidence type="ECO:0000313" key="1">
    <source>
        <dbReference type="EMBL" id="GAF25001.1"/>
    </source>
</evidence>
<gene>
    <name evidence="1" type="ORF">MTY_0329</name>
</gene>
<protein>
    <submittedName>
        <fullName evidence="1">Uncharacterized protein</fullName>
    </submittedName>
</protein>